<reference evidence="2 3" key="1">
    <citation type="submission" date="2015-02" db="EMBL/GenBank/DDBJ databases">
        <title>Genome Sequencing of Rickettsiales.</title>
        <authorList>
            <person name="Daugherty S.C."/>
            <person name="Su Q."/>
            <person name="Abolude K."/>
            <person name="Beier-Sexton M."/>
            <person name="Carlyon J.A."/>
            <person name="Carter R."/>
            <person name="Day N.P."/>
            <person name="Dumler S.J."/>
            <person name="Dyachenko V."/>
            <person name="Godinez A."/>
            <person name="Kurtti T.J."/>
            <person name="Lichay M."/>
            <person name="Mullins K.E."/>
            <person name="Ott S."/>
            <person name="Pappas-Brown V."/>
            <person name="Paris D.H."/>
            <person name="Patel P."/>
            <person name="Richards A.L."/>
            <person name="Sadzewicz L."/>
            <person name="Sears K."/>
            <person name="Seidman D."/>
            <person name="Sengamalay N."/>
            <person name="Stenos J."/>
            <person name="Tallon L.J."/>
            <person name="Vincent G."/>
            <person name="Fraser C.M."/>
            <person name="Munderloh U."/>
            <person name="Dunning-Hotopp J.C."/>
        </authorList>
    </citation>
    <scope>NUCLEOTIDE SEQUENCE [LARGE SCALE GENOMIC DNA]</scope>
    <source>
        <strain evidence="2 3">EmCRT</strain>
    </source>
</reference>
<name>A0A0F3NDQ4_9RICK</name>
<dbReference type="AlphaFoldDB" id="A0A0F3NDQ4"/>
<gene>
    <name evidence="2" type="ORF">EMUCRT_0028</name>
</gene>
<evidence type="ECO:0000256" key="1">
    <source>
        <dbReference type="SAM" id="MobiDB-lite"/>
    </source>
</evidence>
<organism evidence="2 3">
    <name type="scientific">Ehrlichia cf. muris str. EmCRT</name>
    <dbReference type="NCBI Taxonomy" id="1359167"/>
    <lineage>
        <taxon>Bacteria</taxon>
        <taxon>Pseudomonadati</taxon>
        <taxon>Pseudomonadota</taxon>
        <taxon>Alphaproteobacteria</taxon>
        <taxon>Rickettsiales</taxon>
        <taxon>Anaplasmataceae</taxon>
        <taxon>Ehrlichia</taxon>
    </lineage>
</organism>
<dbReference type="RefSeq" id="WP_045804460.1">
    <property type="nucleotide sequence ID" value="NZ_LANU01000001.1"/>
</dbReference>
<dbReference type="PATRIC" id="fig|1359167.3.peg.28"/>
<comment type="caution">
    <text evidence="2">The sequence shown here is derived from an EMBL/GenBank/DDBJ whole genome shotgun (WGS) entry which is preliminary data.</text>
</comment>
<feature type="compositionally biased region" description="Polar residues" evidence="1">
    <location>
        <begin position="655"/>
        <end position="667"/>
    </location>
</feature>
<accession>A0A0F3NDQ4</accession>
<feature type="region of interest" description="Disordered" evidence="1">
    <location>
        <begin position="641"/>
        <end position="667"/>
    </location>
</feature>
<sequence>MPGKSELSNNQLKLYTKVQQHIKNNQVTKNLSLLPSPISYFSYKVNSLFFGSKNTSHEKCVMVSEEFTSDLILESADFESFTLVTKHIDKDFKEQCHNNGILFLCNLLTPLIKHISSKLATSGISSHPISEIEGILSTNMPLGDNNFNPGDIACYEEFINGILNQSNQDVLLREAEKVLNIICPLTCHVLLIRGIAHAILNKRTPNPTSHKEHVAIEAKTATLLHIAAITHTTRESTMRAVNAAFAREHPYQSRVLAITNYFNQYISDTVSWVYVGAIFSVFVTRIYSGYASDRAEQDVQKALSASGHSINFNHTRYYRPDINYHNSTNSTVIYAPRHPSEYFPEHEGVLNGVPGYLTTAISTVQLFLTLPNMILSQRKRQFVLRSLDKYSPTPEEQKNNAILMSTLIFRWVGNVVVQPVDCIDSVYKDTFFKWSVFRFFTPSAPLEEPLKLQNIYNCLNRHCYRSQSTPTLVNHRIMFLAAVSTTALEYVDAALGFPNLICSALLKGTRLLSVIIPVVTNRNKVCYIPRFKKFVLVNMVRTATSPAILPAFDQIGSHIRYVGLLTALDVLATVNADAISGRILSEASAIEEQLVVIEDLIRNATQNHIAASLVLFSPVIERRFQRLRSNVTITEILEDNQEEEQVQSGRRQHSRSITETQNNESICETSTLLPSEHNNKRPLRQSHVVPGEVYIEDPSPVVQLRSYRRNAPDCHIIDITDENEDNEQVSSTMVNISLMGHSSRSPSLSKQ</sequence>
<evidence type="ECO:0000313" key="2">
    <source>
        <dbReference type="EMBL" id="KJV65847.1"/>
    </source>
</evidence>
<protein>
    <submittedName>
        <fullName evidence="2">Uncharacterized protein</fullName>
    </submittedName>
</protein>
<evidence type="ECO:0000313" key="3">
    <source>
        <dbReference type="Proteomes" id="UP000033546"/>
    </source>
</evidence>
<proteinExistence type="predicted"/>
<dbReference type="EMBL" id="LANU01000001">
    <property type="protein sequence ID" value="KJV65847.1"/>
    <property type="molecule type" value="Genomic_DNA"/>
</dbReference>
<dbReference type="Proteomes" id="UP000033546">
    <property type="component" value="Unassembled WGS sequence"/>
</dbReference>